<dbReference type="InterPro" id="IPR016024">
    <property type="entry name" value="ARM-type_fold"/>
</dbReference>
<dbReference type="Proteomes" id="UP000318050">
    <property type="component" value="Unassembled WGS sequence"/>
</dbReference>
<dbReference type="SUPFAM" id="SSF48371">
    <property type="entry name" value="ARM repeat"/>
    <property type="match status" value="1"/>
</dbReference>
<dbReference type="Pfam" id="PF13646">
    <property type="entry name" value="HEAT_2"/>
    <property type="match status" value="1"/>
</dbReference>
<dbReference type="Gene3D" id="1.25.10.10">
    <property type="entry name" value="Leucine-rich Repeat Variant"/>
    <property type="match status" value="1"/>
</dbReference>
<accession>A0A560HUJ4</accession>
<dbReference type="InterPro" id="IPR011989">
    <property type="entry name" value="ARM-like"/>
</dbReference>
<organism evidence="1 2">
    <name type="scientific">Nitrospirillum amazonense</name>
    <dbReference type="NCBI Taxonomy" id="28077"/>
    <lineage>
        <taxon>Bacteria</taxon>
        <taxon>Pseudomonadati</taxon>
        <taxon>Pseudomonadota</taxon>
        <taxon>Alphaproteobacteria</taxon>
        <taxon>Rhodospirillales</taxon>
        <taxon>Azospirillaceae</taxon>
        <taxon>Nitrospirillum</taxon>
    </lineage>
</organism>
<reference evidence="1 2" key="1">
    <citation type="submission" date="2019-06" db="EMBL/GenBank/DDBJ databases">
        <title>Genomic Encyclopedia of Type Strains, Phase IV (KMG-V): Genome sequencing to study the core and pangenomes of soil and plant-associated prokaryotes.</title>
        <authorList>
            <person name="Whitman W."/>
        </authorList>
    </citation>
    <scope>NUCLEOTIDE SEQUENCE [LARGE SCALE GENOMIC DNA]</scope>
    <source>
        <strain evidence="1 2">BR 11140</strain>
    </source>
</reference>
<protein>
    <submittedName>
        <fullName evidence="1">HEAT repeat protein</fullName>
    </submittedName>
</protein>
<evidence type="ECO:0000313" key="2">
    <source>
        <dbReference type="Proteomes" id="UP000318050"/>
    </source>
</evidence>
<gene>
    <name evidence="1" type="ORF">FBZ92_12557</name>
</gene>
<evidence type="ECO:0000313" key="1">
    <source>
        <dbReference type="EMBL" id="TWB49621.1"/>
    </source>
</evidence>
<name>A0A560HUJ4_9PROT</name>
<dbReference type="EMBL" id="VITT01000025">
    <property type="protein sequence ID" value="TWB49621.1"/>
    <property type="molecule type" value="Genomic_DNA"/>
</dbReference>
<dbReference type="AlphaFoldDB" id="A0A560HUJ4"/>
<sequence>MSSGPVNEWYEPPSPFLQDFIAEKVSLSGDGGAAALGRLMDLTTDCDPINRDWAVFLLAQADIDTPAVRDVLLRATEDEIEIVRAEAILGVAKVDPASALPLVRRALAAEHVTIPVLEAAALCRHPSLIDDLRVWAEPSSELSVDAAAREALDACLSCLAETDN</sequence>
<comment type="caution">
    <text evidence="1">The sequence shown here is derived from an EMBL/GenBank/DDBJ whole genome shotgun (WGS) entry which is preliminary data.</text>
</comment>
<proteinExistence type="predicted"/>